<dbReference type="RefSeq" id="WP_192751162.1">
    <property type="nucleotide sequence ID" value="NZ_BAABJL010000175.1"/>
</dbReference>
<proteinExistence type="predicted"/>
<evidence type="ECO:0008006" key="4">
    <source>
        <dbReference type="Google" id="ProtNLM"/>
    </source>
</evidence>
<reference evidence="2" key="1">
    <citation type="submission" date="2020-10" db="EMBL/GenBank/DDBJ databases">
        <title>Sequencing the genomes of 1000 actinobacteria strains.</title>
        <authorList>
            <person name="Klenk H.-P."/>
        </authorList>
    </citation>
    <scope>NUCLEOTIDE SEQUENCE</scope>
    <source>
        <strain evidence="2">DSM 45354</strain>
    </source>
</reference>
<evidence type="ECO:0000256" key="1">
    <source>
        <dbReference type="SAM" id="MobiDB-lite"/>
    </source>
</evidence>
<feature type="region of interest" description="Disordered" evidence="1">
    <location>
        <begin position="91"/>
        <end position="200"/>
    </location>
</feature>
<protein>
    <recommendedName>
        <fullName evidence="4">DNA primase</fullName>
    </recommendedName>
</protein>
<feature type="compositionally biased region" description="Basic and acidic residues" evidence="1">
    <location>
        <begin position="152"/>
        <end position="166"/>
    </location>
</feature>
<organism evidence="2 3">
    <name type="scientific">Actinopolymorpha pittospori</name>
    <dbReference type="NCBI Taxonomy" id="648752"/>
    <lineage>
        <taxon>Bacteria</taxon>
        <taxon>Bacillati</taxon>
        <taxon>Actinomycetota</taxon>
        <taxon>Actinomycetes</taxon>
        <taxon>Propionibacteriales</taxon>
        <taxon>Actinopolymorphaceae</taxon>
        <taxon>Actinopolymorpha</taxon>
    </lineage>
</organism>
<sequence length="200" mass="22182">MNDSTKIALAVLGGYALGRRKKAKMALLLGSALVGKRLDMRALGKEVVGRLAESPEVGRIVGDVRGEMVSTGRAAAMAVLSRPLENLADRLEERTSGLTGAPSKGRREDEDEEDEYEERAEDQEEEEEPERGRAEDQEEDEEEEQPRRRSRAAADRDRGDDSDRRRAAPARGRRSAPPRQRERDESRTPSSTGRRGASRG</sequence>
<comment type="caution">
    <text evidence="2">The sequence shown here is derived from an EMBL/GenBank/DDBJ whole genome shotgun (WGS) entry which is preliminary data.</text>
</comment>
<dbReference type="EMBL" id="JADBEM010000001">
    <property type="protein sequence ID" value="MBE1607170.1"/>
    <property type="molecule type" value="Genomic_DNA"/>
</dbReference>
<feature type="compositionally biased region" description="Acidic residues" evidence="1">
    <location>
        <begin position="109"/>
        <end position="129"/>
    </location>
</feature>
<dbReference type="AlphaFoldDB" id="A0A927RCJ4"/>
<accession>A0A927RCJ4</accession>
<evidence type="ECO:0000313" key="3">
    <source>
        <dbReference type="Proteomes" id="UP000638648"/>
    </source>
</evidence>
<name>A0A927RCJ4_9ACTN</name>
<evidence type="ECO:0000313" key="2">
    <source>
        <dbReference type="EMBL" id="MBE1607170.1"/>
    </source>
</evidence>
<feature type="compositionally biased region" description="Basic residues" evidence="1">
    <location>
        <begin position="167"/>
        <end position="176"/>
    </location>
</feature>
<keyword evidence="3" id="KW-1185">Reference proteome</keyword>
<gene>
    <name evidence="2" type="ORF">HEB94_004018</name>
</gene>
<dbReference type="Proteomes" id="UP000638648">
    <property type="component" value="Unassembled WGS sequence"/>
</dbReference>